<organism evidence="1 2">
    <name type="scientific">Phaeovulum vinaykumarii</name>
    <dbReference type="NCBI Taxonomy" id="407234"/>
    <lineage>
        <taxon>Bacteria</taxon>
        <taxon>Pseudomonadati</taxon>
        <taxon>Pseudomonadota</taxon>
        <taxon>Alphaproteobacteria</taxon>
        <taxon>Rhodobacterales</taxon>
        <taxon>Paracoccaceae</taxon>
        <taxon>Phaeovulum</taxon>
    </lineage>
</organism>
<gene>
    <name evidence="1" type="ORF">SAMN05421795_1145</name>
</gene>
<accession>A0A1N7N2F6</accession>
<evidence type="ECO:0000313" key="2">
    <source>
        <dbReference type="Proteomes" id="UP000186098"/>
    </source>
</evidence>
<dbReference type="OrthoDB" id="9929936at2"/>
<sequence>MKPISSHAEKLSKVLSDPSLSDRRRYEGVLVEIMNLVPLSVLLIREHGQAVGASAFAWRVAALAGEADVALDQFEQVFEDVGGEDKELDRNELQSLSSSLTRFQMTEQQSHRLNVLLDRFATTYGEPV</sequence>
<keyword evidence="2" id="KW-1185">Reference proteome</keyword>
<dbReference type="Proteomes" id="UP000186098">
    <property type="component" value="Unassembled WGS sequence"/>
</dbReference>
<dbReference type="RefSeq" id="WP_076367854.1">
    <property type="nucleotide sequence ID" value="NZ_FTOM01000014.1"/>
</dbReference>
<name>A0A1N7N2F6_9RHOB</name>
<protein>
    <submittedName>
        <fullName evidence="1">Uncharacterized protein</fullName>
    </submittedName>
</protein>
<proteinExistence type="predicted"/>
<dbReference type="AlphaFoldDB" id="A0A1N7N2F6"/>
<dbReference type="EMBL" id="FTOM01000014">
    <property type="protein sequence ID" value="SIS92371.1"/>
    <property type="molecule type" value="Genomic_DNA"/>
</dbReference>
<reference evidence="2" key="1">
    <citation type="submission" date="2017-01" db="EMBL/GenBank/DDBJ databases">
        <authorList>
            <person name="Varghese N."/>
            <person name="Submissions S."/>
        </authorList>
    </citation>
    <scope>NUCLEOTIDE SEQUENCE [LARGE SCALE GENOMIC DNA]</scope>
    <source>
        <strain evidence="2">DSM 18714</strain>
    </source>
</reference>
<evidence type="ECO:0000313" key="1">
    <source>
        <dbReference type="EMBL" id="SIS92371.1"/>
    </source>
</evidence>